<keyword evidence="1" id="KW-0472">Membrane</keyword>
<dbReference type="Proteomes" id="UP000295606">
    <property type="component" value="Unassembled WGS sequence"/>
</dbReference>
<sequence>MQFTDLDWRNRLVQLSARPLISFCKSKQIIRQANLKSLINIRQFWPAIVLSLGAVIFATTCFGVVSHFSPVPYGDQWDGTLGFYMDALEHPWAAFFDLHNEHRLFFSRLIFFVDMRYLGGRNVLDLAANVVLAALLAFALYRITSRNLPHSRASRMIVGGGVLAFTFAWMQSENFTWGFQSQWFAVYLFGLCSFEALDLSEGARKRGASAPSAGWFTLAIGGAVMAALSMVSGVLVAPVLAIQAAYLRTTRMRLLVIAVLTAAIWLAYFTGWHSNSPNGGLRDALVHHPLGVLFYVLLYLGSPATWGCLGMPVSALWGAIVLLSLIYALWIAQQRRSVIGSALLALAAFISASAFVTAVGRIGFGVDTATLSRYTTGPLLLTASLLAFLWLNEIRPERRRWFVGGFVFVLVMIAVAQRMVFHSTQRELYAKRVAGLAVRAKVYDAPYTSMIYPNPAALQGVATRARAAGLSIFAPDQRDFAVPPQVVSASAGCIGKIDSVSATATPDRFAATGWLYDPAGKRYVSSIVIADRAGNVLGTGITGAQRPDLAPITGSKDRYGGWTGFFKRPSAPEIRVFGRLDTGRYCEIPDTQALDASKTQPPA</sequence>
<evidence type="ECO:0000313" key="3">
    <source>
        <dbReference type="Proteomes" id="UP000295606"/>
    </source>
</evidence>
<accession>A0A4R5LI36</accession>
<dbReference type="AlphaFoldDB" id="A0A4R5LI36"/>
<keyword evidence="1" id="KW-1133">Transmembrane helix</keyword>
<dbReference type="OrthoDB" id="8625549at2"/>
<gene>
    <name evidence="2" type="ORF">E1N52_07895</name>
</gene>
<feature type="transmembrane region" description="Helical" evidence="1">
    <location>
        <begin position="371"/>
        <end position="390"/>
    </location>
</feature>
<feature type="transmembrane region" description="Helical" evidence="1">
    <location>
        <begin position="254"/>
        <end position="272"/>
    </location>
</feature>
<protein>
    <recommendedName>
        <fullName evidence="4">Transmembrane protein</fullName>
    </recommendedName>
</protein>
<name>A0A4R5LI36_9BURK</name>
<organism evidence="2 3">
    <name type="scientific">Paraburkholderia guartelaensis</name>
    <dbReference type="NCBI Taxonomy" id="2546446"/>
    <lineage>
        <taxon>Bacteria</taxon>
        <taxon>Pseudomonadati</taxon>
        <taxon>Pseudomonadota</taxon>
        <taxon>Betaproteobacteria</taxon>
        <taxon>Burkholderiales</taxon>
        <taxon>Burkholderiaceae</taxon>
        <taxon>Paraburkholderia</taxon>
    </lineage>
</organism>
<feature type="transmembrane region" description="Helical" evidence="1">
    <location>
        <begin position="123"/>
        <end position="141"/>
    </location>
</feature>
<feature type="transmembrane region" description="Helical" evidence="1">
    <location>
        <begin position="215"/>
        <end position="242"/>
    </location>
</feature>
<evidence type="ECO:0008006" key="4">
    <source>
        <dbReference type="Google" id="ProtNLM"/>
    </source>
</evidence>
<feature type="transmembrane region" description="Helical" evidence="1">
    <location>
        <begin position="153"/>
        <end position="170"/>
    </location>
</feature>
<keyword evidence="1" id="KW-0812">Transmembrane</keyword>
<evidence type="ECO:0000313" key="2">
    <source>
        <dbReference type="EMBL" id="TDG09054.1"/>
    </source>
</evidence>
<feature type="transmembrane region" description="Helical" evidence="1">
    <location>
        <begin position="338"/>
        <end position="359"/>
    </location>
</feature>
<dbReference type="RefSeq" id="WP_133181716.1">
    <property type="nucleotide sequence ID" value="NZ_SMOD01000005.1"/>
</dbReference>
<comment type="caution">
    <text evidence="2">The sequence shown here is derived from an EMBL/GenBank/DDBJ whole genome shotgun (WGS) entry which is preliminary data.</text>
</comment>
<proteinExistence type="predicted"/>
<feature type="transmembrane region" description="Helical" evidence="1">
    <location>
        <begin position="44"/>
        <end position="65"/>
    </location>
</feature>
<feature type="transmembrane region" description="Helical" evidence="1">
    <location>
        <begin position="402"/>
        <end position="421"/>
    </location>
</feature>
<feature type="transmembrane region" description="Helical" evidence="1">
    <location>
        <begin position="313"/>
        <end position="332"/>
    </location>
</feature>
<dbReference type="EMBL" id="SMOD01000005">
    <property type="protein sequence ID" value="TDG09054.1"/>
    <property type="molecule type" value="Genomic_DNA"/>
</dbReference>
<reference evidence="2 3" key="1">
    <citation type="submission" date="2019-03" db="EMBL/GenBank/DDBJ databases">
        <title>Paraburkholderia sp. isolated from native Mimosa gymnas in Guartela State Park, Brazil.</title>
        <authorList>
            <person name="Paulitsch F."/>
            <person name="Hungria M."/>
            <person name="Delamuta J.R.M."/>
            <person name="Ribeiro R.A."/>
            <person name="Dall'Agnol R."/>
            <person name="Silva J.S.B."/>
        </authorList>
    </citation>
    <scope>NUCLEOTIDE SEQUENCE [LARGE SCALE GENOMIC DNA]</scope>
    <source>
        <strain evidence="2 3">CNPSo 3008</strain>
    </source>
</reference>
<evidence type="ECO:0000256" key="1">
    <source>
        <dbReference type="SAM" id="Phobius"/>
    </source>
</evidence>